<dbReference type="InParanoid" id="A0A2I2YVE1"/>
<dbReference type="Proteomes" id="UP000001519">
    <property type="component" value="Chromosome 5"/>
</dbReference>
<protein>
    <submittedName>
        <fullName evidence="1">Uncharacterized protein</fullName>
    </submittedName>
</protein>
<reference evidence="2" key="1">
    <citation type="submission" date="2011-05" db="EMBL/GenBank/DDBJ databases">
        <title>Insights into the evolution of the great apes provided by the gorilla genome.</title>
        <authorList>
            <person name="Scally A."/>
        </authorList>
    </citation>
    <scope>NUCLEOTIDE SEQUENCE [LARGE SCALE GENOMIC DNA]</scope>
</reference>
<reference evidence="1" key="3">
    <citation type="submission" date="2025-08" db="UniProtKB">
        <authorList>
            <consortium name="Ensembl"/>
        </authorList>
    </citation>
    <scope>IDENTIFICATION</scope>
</reference>
<dbReference type="Bgee" id="ENSGGOG00000036820">
    <property type="expression patterns" value="Expressed in prefrontal cortex"/>
</dbReference>
<evidence type="ECO:0000313" key="2">
    <source>
        <dbReference type="Proteomes" id="UP000001519"/>
    </source>
</evidence>
<dbReference type="AlphaFoldDB" id="A0A2I2YVE1"/>
<dbReference type="GeneTree" id="ENSGT00910000147358"/>
<organism evidence="1 2">
    <name type="scientific">Gorilla gorilla gorilla</name>
    <name type="common">Western lowland gorilla</name>
    <dbReference type="NCBI Taxonomy" id="9595"/>
    <lineage>
        <taxon>Eukaryota</taxon>
        <taxon>Metazoa</taxon>
        <taxon>Chordata</taxon>
        <taxon>Craniata</taxon>
        <taxon>Vertebrata</taxon>
        <taxon>Euteleostomi</taxon>
        <taxon>Mammalia</taxon>
        <taxon>Eutheria</taxon>
        <taxon>Euarchontoglires</taxon>
        <taxon>Primates</taxon>
        <taxon>Haplorrhini</taxon>
        <taxon>Catarrhini</taxon>
        <taxon>Hominidae</taxon>
        <taxon>Gorilla</taxon>
    </lineage>
</organism>
<sequence>MDIHLSYQNSLLGLGFWPDFSYNLGTLLWSSPGLSGLESCINLRALPRLITNLGLACPLML</sequence>
<evidence type="ECO:0000313" key="1">
    <source>
        <dbReference type="Ensembl" id="ENSGGOP00000038919.1"/>
    </source>
</evidence>
<reference evidence="1 2" key="2">
    <citation type="journal article" date="2012" name="Nature">
        <title>Insights into hominid evolution from the gorilla genome sequence.</title>
        <authorList>
            <person name="Scally A."/>
            <person name="Dutheil J.Y."/>
            <person name="Hillier L.W."/>
            <person name="Jordan G.E."/>
            <person name="Goodhead I."/>
            <person name="Herrero J."/>
            <person name="Hobolth A."/>
            <person name="Lappalainen T."/>
            <person name="Mailund T."/>
            <person name="Marques-Bonet T."/>
            <person name="McCarthy S."/>
            <person name="Montgomery S.H."/>
            <person name="Schwalie P.C."/>
            <person name="Tang Y.A."/>
            <person name="Ward M.C."/>
            <person name="Xue Y."/>
            <person name="Yngvadottir B."/>
            <person name="Alkan C."/>
            <person name="Andersen L.N."/>
            <person name="Ayub Q."/>
            <person name="Ball E.V."/>
            <person name="Beal K."/>
            <person name="Bradley B.J."/>
            <person name="Chen Y."/>
            <person name="Clee C.M."/>
            <person name="Fitzgerald S."/>
            <person name="Graves T.A."/>
            <person name="Gu Y."/>
            <person name="Heath P."/>
            <person name="Heger A."/>
            <person name="Karakoc E."/>
            <person name="Kolb-Kokocinski A."/>
            <person name="Laird G.K."/>
            <person name="Lunter G."/>
            <person name="Meader S."/>
            <person name="Mort M."/>
            <person name="Mullikin J.C."/>
            <person name="Munch K."/>
            <person name="O'Connor T.D."/>
            <person name="Phillips A.D."/>
            <person name="Prado-Martinez J."/>
            <person name="Rogers A.S."/>
            <person name="Sajjadian S."/>
            <person name="Schmidt D."/>
            <person name="Shaw K."/>
            <person name="Simpson J.T."/>
            <person name="Stenson P.D."/>
            <person name="Turner D.J."/>
            <person name="Vigilant L."/>
            <person name="Vilella A.J."/>
            <person name="Whitener W."/>
            <person name="Zhu B."/>
            <person name="Cooper D.N."/>
            <person name="de Jong P."/>
            <person name="Dermitzakis E.T."/>
            <person name="Eichler E.E."/>
            <person name="Flicek P."/>
            <person name="Goldman N."/>
            <person name="Mundy N.I."/>
            <person name="Ning Z."/>
            <person name="Odom D.T."/>
            <person name="Ponting C.P."/>
            <person name="Quail M.A."/>
            <person name="Ryder O.A."/>
            <person name="Searle S.M."/>
            <person name="Warren W.C."/>
            <person name="Wilson R.K."/>
            <person name="Schierup M.H."/>
            <person name="Rogers J."/>
            <person name="Tyler-Smith C."/>
            <person name="Durbin R."/>
        </authorList>
    </citation>
    <scope>NUCLEOTIDE SEQUENCE [LARGE SCALE GENOMIC DNA]</scope>
</reference>
<dbReference type="EMBL" id="CABD030036293">
    <property type="status" value="NOT_ANNOTATED_CDS"/>
    <property type="molecule type" value="Genomic_DNA"/>
</dbReference>
<proteinExistence type="predicted"/>
<name>A0A2I2YVE1_GORGO</name>
<dbReference type="OMA" id="MDIHLSY"/>
<dbReference type="Ensembl" id="ENSGGOT00000043517.1">
    <property type="protein sequence ID" value="ENSGGOP00000038919.1"/>
    <property type="gene ID" value="ENSGGOG00000036820.1"/>
</dbReference>
<keyword evidence="2" id="KW-1185">Reference proteome</keyword>
<accession>A0A2I2YVE1</accession>
<reference evidence="1" key="4">
    <citation type="submission" date="2025-09" db="UniProtKB">
        <authorList>
            <consortium name="Ensembl"/>
        </authorList>
    </citation>
    <scope>IDENTIFICATION</scope>
</reference>